<organism evidence="1 2">
    <name type="scientific">Rhamnusium bicolor</name>
    <dbReference type="NCBI Taxonomy" id="1586634"/>
    <lineage>
        <taxon>Eukaryota</taxon>
        <taxon>Metazoa</taxon>
        <taxon>Ecdysozoa</taxon>
        <taxon>Arthropoda</taxon>
        <taxon>Hexapoda</taxon>
        <taxon>Insecta</taxon>
        <taxon>Pterygota</taxon>
        <taxon>Neoptera</taxon>
        <taxon>Endopterygota</taxon>
        <taxon>Coleoptera</taxon>
        <taxon>Polyphaga</taxon>
        <taxon>Cucujiformia</taxon>
        <taxon>Chrysomeloidea</taxon>
        <taxon>Cerambycidae</taxon>
        <taxon>Lepturinae</taxon>
        <taxon>Rhagiini</taxon>
        <taxon>Rhamnusium</taxon>
    </lineage>
</organism>
<gene>
    <name evidence="1" type="ORF">NQ314_020205</name>
</gene>
<accession>A0AAV8WM74</accession>
<dbReference type="EMBL" id="JANEYF010005670">
    <property type="protein sequence ID" value="KAJ8927336.1"/>
    <property type="molecule type" value="Genomic_DNA"/>
</dbReference>
<evidence type="ECO:0000313" key="1">
    <source>
        <dbReference type="EMBL" id="KAJ8927336.1"/>
    </source>
</evidence>
<sequence>MACDLLGQLKDLVCQIEGGSCCSSPCPPVCPTAGCPPTMQPIATCCMVSPPPILAPTMPQPVKPLQLPCCLPSEKPPMSEENALKTRYANYYNNYNIDWHADSACAPKDNYVENRKNKCKGVTTFGKSPCCEDYMKKRRIHAKIKAVPLGLNHAP</sequence>
<dbReference type="AlphaFoldDB" id="A0AAV8WM74"/>
<proteinExistence type="predicted"/>
<keyword evidence="2" id="KW-1185">Reference proteome</keyword>
<evidence type="ECO:0000313" key="2">
    <source>
        <dbReference type="Proteomes" id="UP001162156"/>
    </source>
</evidence>
<protein>
    <submittedName>
        <fullName evidence="1">Uncharacterized protein</fullName>
    </submittedName>
</protein>
<dbReference type="Proteomes" id="UP001162156">
    <property type="component" value="Unassembled WGS sequence"/>
</dbReference>
<name>A0AAV8WM74_9CUCU</name>
<comment type="caution">
    <text evidence="1">The sequence shown here is derived from an EMBL/GenBank/DDBJ whole genome shotgun (WGS) entry which is preliminary data.</text>
</comment>
<reference evidence="1" key="1">
    <citation type="journal article" date="2023" name="Insect Mol. Biol.">
        <title>Genome sequencing provides insights into the evolution of gene families encoding plant cell wall-degrading enzymes in longhorned beetles.</title>
        <authorList>
            <person name="Shin N.R."/>
            <person name="Okamura Y."/>
            <person name="Kirsch R."/>
            <person name="Pauchet Y."/>
        </authorList>
    </citation>
    <scope>NUCLEOTIDE SEQUENCE</scope>
    <source>
        <strain evidence="1">RBIC_L_NR</strain>
    </source>
</reference>